<reference evidence="18" key="1">
    <citation type="submission" date="2016-08" db="EMBL/GenBank/DDBJ databases">
        <authorList>
            <person name="Varghese N."/>
            <person name="Submissions Spin"/>
        </authorList>
    </citation>
    <scope>NUCLEOTIDE SEQUENCE [LARGE SCALE GENOMIC DNA]</scope>
    <source>
        <strain evidence="18">R-53144</strain>
    </source>
</reference>
<comment type="catalytic activity">
    <reaction evidence="1">
        <text>D-fructose(out) + N(pros)-phospho-L-histidyl-[protein] = D-fructose 1-phosphate(in) + L-histidyl-[protein]</text>
        <dbReference type="Rhea" id="RHEA:49252"/>
        <dbReference type="Rhea" id="RHEA-COMP:9745"/>
        <dbReference type="Rhea" id="RHEA-COMP:9746"/>
        <dbReference type="ChEBI" id="CHEBI:29979"/>
        <dbReference type="ChEBI" id="CHEBI:37721"/>
        <dbReference type="ChEBI" id="CHEBI:58674"/>
        <dbReference type="ChEBI" id="CHEBI:64837"/>
        <dbReference type="EC" id="2.7.1.202"/>
    </reaction>
</comment>
<feature type="transmembrane region" description="Helical" evidence="14">
    <location>
        <begin position="206"/>
        <end position="229"/>
    </location>
</feature>
<dbReference type="GO" id="GO:0005351">
    <property type="term" value="F:carbohydrate:proton symporter activity"/>
    <property type="evidence" value="ECO:0007669"/>
    <property type="project" value="InterPro"/>
</dbReference>
<evidence type="ECO:0000256" key="4">
    <source>
        <dbReference type="ARBA" id="ARBA00022448"/>
    </source>
</evidence>
<dbReference type="GO" id="GO:0016301">
    <property type="term" value="F:kinase activity"/>
    <property type="evidence" value="ECO:0007669"/>
    <property type="project" value="UniProtKB-KW"/>
</dbReference>
<evidence type="ECO:0000256" key="5">
    <source>
        <dbReference type="ARBA" id="ARBA00022475"/>
    </source>
</evidence>
<evidence type="ECO:0000256" key="6">
    <source>
        <dbReference type="ARBA" id="ARBA00022553"/>
    </source>
</evidence>
<dbReference type="PANTHER" id="PTHR30505:SF0">
    <property type="entry name" value="FRUCTOSE-LIKE PTS SYSTEM EIIBC COMPONENT-RELATED"/>
    <property type="match status" value="1"/>
</dbReference>
<protein>
    <recommendedName>
        <fullName evidence="3">protein-N(pi)-phosphohistidine--D-fructose phosphotransferase</fullName>
        <ecNumber evidence="3">2.7.1.202</ecNumber>
    </recommendedName>
</protein>
<dbReference type="STRING" id="1798183.GA0061080_101450"/>
<dbReference type="InterPro" id="IPR036095">
    <property type="entry name" value="PTS_EIIB-like_sf"/>
</dbReference>
<dbReference type="NCBIfam" id="TIGR00829">
    <property type="entry name" value="FRU"/>
    <property type="match status" value="1"/>
</dbReference>
<proteinExistence type="predicted"/>
<dbReference type="Gene3D" id="3.40.50.2300">
    <property type="match status" value="1"/>
</dbReference>
<comment type="subcellular location">
    <subcellularLocation>
        <location evidence="2">Cell inner membrane</location>
        <topology evidence="2">Multi-pass membrane protein</topology>
    </subcellularLocation>
</comment>
<dbReference type="PROSITE" id="PS51099">
    <property type="entry name" value="PTS_EIIB_TYPE_2"/>
    <property type="match status" value="1"/>
</dbReference>
<keyword evidence="10 14" id="KW-0812">Transmembrane</keyword>
<feature type="transmembrane region" description="Helical" evidence="14">
    <location>
        <begin position="283"/>
        <end position="302"/>
    </location>
</feature>
<dbReference type="EC" id="2.7.1.202" evidence="3"/>
<sequence length="462" mass="49158">MSRKKIVAICACTAGMAHTYIAKQKIENEAKKRGWDYKVETQGAAGIDNPLTEQDLKTADVIVLATDISIENADRLEPYKNIIKVSTGEAVKNTVTIFNNADQISTKEVKDSIGKEIFRALNTGISKFLPVIIASGILFSIVLMTGDVTNDDILPSNQFFVDLKQVALYGFAMMVPVLAAYMAYSIGGNAALAPAFIMGYVVNNPIGVNQVSTGFIGAMIFGILIGYFVKWLKTIKVHPVIASIMPVMLIPTVTILVMAPLYIYGLSYPLDWFVKVMVATLKGMSEVNAAFLGIGIGVLAALDMGGPCSKAATAFTLAAMAEGVYGPNGVFRMCCAIPPLGLAVSSLIISRSKYTKEEKEFGITAFFLSLAGITEGAIPFAAKDPKRVIIAIVVGTAVAGLLGMINGIDSLVAFGGLVALGGVTKGAMWYVIDMFIGAFIIAAILHFTKKTAVESEVNTEVE</sequence>
<dbReference type="NCBIfam" id="TIGR01427">
    <property type="entry name" value="PTS_IIC_fructo"/>
    <property type="match status" value="1"/>
</dbReference>
<feature type="transmembrane region" description="Helical" evidence="14">
    <location>
        <begin position="241"/>
        <end position="263"/>
    </location>
</feature>
<dbReference type="InterPro" id="IPR050864">
    <property type="entry name" value="Bacterial_PTS_Sugar_Transport"/>
</dbReference>
<evidence type="ECO:0000256" key="11">
    <source>
        <dbReference type="ARBA" id="ARBA00022777"/>
    </source>
</evidence>
<dbReference type="AlphaFoldDB" id="A0A1C4AWQ3"/>
<dbReference type="InterPro" id="IPR013014">
    <property type="entry name" value="PTS_EIIC_2"/>
</dbReference>
<dbReference type="InterPro" id="IPR003353">
    <property type="entry name" value="PTS_IIB_fruc"/>
</dbReference>
<keyword evidence="13 14" id="KW-0472">Membrane</keyword>
<accession>A0A1C4AWQ3</accession>
<keyword evidence="5" id="KW-1003">Cell membrane</keyword>
<evidence type="ECO:0000313" key="17">
    <source>
        <dbReference type="EMBL" id="SCB99002.1"/>
    </source>
</evidence>
<gene>
    <name evidence="17" type="ORF">GA0061080_101450</name>
</gene>
<evidence type="ECO:0000259" key="16">
    <source>
        <dbReference type="PROSITE" id="PS51104"/>
    </source>
</evidence>
<evidence type="ECO:0000256" key="9">
    <source>
        <dbReference type="ARBA" id="ARBA00022683"/>
    </source>
</evidence>
<dbReference type="GO" id="GO:0090563">
    <property type="term" value="F:protein-phosphocysteine-sugar phosphotransferase activity"/>
    <property type="evidence" value="ECO:0007669"/>
    <property type="project" value="TreeGrafter"/>
</dbReference>
<evidence type="ECO:0000259" key="15">
    <source>
        <dbReference type="PROSITE" id="PS51099"/>
    </source>
</evidence>
<feature type="transmembrane region" description="Helical" evidence="14">
    <location>
        <begin position="388"/>
        <end position="408"/>
    </location>
</feature>
<dbReference type="GO" id="GO:0005886">
    <property type="term" value="C:plasma membrane"/>
    <property type="evidence" value="ECO:0007669"/>
    <property type="project" value="UniProtKB-SubCell"/>
</dbReference>
<name>A0A1C4AWQ3_9GAMM</name>
<evidence type="ECO:0000256" key="14">
    <source>
        <dbReference type="SAM" id="Phobius"/>
    </source>
</evidence>
<feature type="domain" description="PTS EIIB type-2" evidence="15">
    <location>
        <begin position="4"/>
        <end position="103"/>
    </location>
</feature>
<evidence type="ECO:0000256" key="8">
    <source>
        <dbReference type="ARBA" id="ARBA00022679"/>
    </source>
</evidence>
<feature type="domain" description="PTS EIIC type-2" evidence="16">
    <location>
        <begin position="117"/>
        <end position="448"/>
    </location>
</feature>
<keyword evidence="12 14" id="KW-1133">Transmembrane helix</keyword>
<feature type="transmembrane region" description="Helical" evidence="14">
    <location>
        <begin position="428"/>
        <end position="447"/>
    </location>
</feature>
<evidence type="ECO:0000256" key="1">
    <source>
        <dbReference type="ARBA" id="ARBA00001401"/>
    </source>
</evidence>
<feature type="transmembrane region" description="Helical" evidence="14">
    <location>
        <begin position="128"/>
        <end position="146"/>
    </location>
</feature>
<dbReference type="RefSeq" id="WP_091122288.1">
    <property type="nucleotide sequence ID" value="NZ_FMBA01000014.1"/>
</dbReference>
<keyword evidence="9" id="KW-0598">Phosphotransferase system</keyword>
<evidence type="ECO:0000313" key="18">
    <source>
        <dbReference type="Proteomes" id="UP000199698"/>
    </source>
</evidence>
<evidence type="ECO:0000256" key="10">
    <source>
        <dbReference type="ARBA" id="ARBA00022692"/>
    </source>
</evidence>
<evidence type="ECO:0000256" key="7">
    <source>
        <dbReference type="ARBA" id="ARBA00022597"/>
    </source>
</evidence>
<keyword evidence="8" id="KW-0808">Transferase</keyword>
<dbReference type="InterPro" id="IPR013011">
    <property type="entry name" value="PTS_EIIB_2"/>
</dbReference>
<feature type="transmembrane region" description="Helical" evidence="14">
    <location>
        <begin position="166"/>
        <end position="186"/>
    </location>
</feature>
<dbReference type="OrthoDB" id="9782569at2"/>
<evidence type="ECO:0000256" key="12">
    <source>
        <dbReference type="ARBA" id="ARBA00022989"/>
    </source>
</evidence>
<dbReference type="GO" id="GO:0022877">
    <property type="term" value="F:protein-N(PI)-phosphohistidine-fructose phosphotransferase system transporter activity"/>
    <property type="evidence" value="ECO:0007669"/>
    <property type="project" value="InterPro"/>
</dbReference>
<organism evidence="17 18">
    <name type="scientific">Gilliamella intestini</name>
    <dbReference type="NCBI Taxonomy" id="1798183"/>
    <lineage>
        <taxon>Bacteria</taxon>
        <taxon>Pseudomonadati</taxon>
        <taxon>Pseudomonadota</taxon>
        <taxon>Gammaproteobacteria</taxon>
        <taxon>Orbales</taxon>
        <taxon>Orbaceae</taxon>
        <taxon>Gilliamella</taxon>
    </lineage>
</organism>
<keyword evidence="7" id="KW-0762">Sugar transport</keyword>
<dbReference type="PROSITE" id="PS51104">
    <property type="entry name" value="PTS_EIIC_TYPE_2"/>
    <property type="match status" value="1"/>
</dbReference>
<dbReference type="Proteomes" id="UP000199698">
    <property type="component" value="Unassembled WGS sequence"/>
</dbReference>
<dbReference type="PANTHER" id="PTHR30505">
    <property type="entry name" value="FRUCTOSE-LIKE PERMEASE"/>
    <property type="match status" value="1"/>
</dbReference>
<feature type="transmembrane region" description="Helical" evidence="14">
    <location>
        <begin position="361"/>
        <end position="381"/>
    </location>
</feature>
<dbReference type="InterPro" id="IPR006327">
    <property type="entry name" value="PTS_IIC_fruc"/>
</dbReference>
<dbReference type="InterPro" id="IPR003501">
    <property type="entry name" value="PTS_EIIB_2/3"/>
</dbReference>
<dbReference type="CDD" id="cd05569">
    <property type="entry name" value="PTS_IIB_fructose"/>
    <property type="match status" value="1"/>
</dbReference>
<evidence type="ECO:0000256" key="13">
    <source>
        <dbReference type="ARBA" id="ARBA00023136"/>
    </source>
</evidence>
<dbReference type="GO" id="GO:0009401">
    <property type="term" value="P:phosphoenolpyruvate-dependent sugar phosphotransferase system"/>
    <property type="evidence" value="ECO:0007669"/>
    <property type="project" value="UniProtKB-KW"/>
</dbReference>
<evidence type="ECO:0000256" key="3">
    <source>
        <dbReference type="ARBA" id="ARBA00012799"/>
    </source>
</evidence>
<keyword evidence="18" id="KW-1185">Reference proteome</keyword>
<keyword evidence="6" id="KW-0597">Phosphoprotein</keyword>
<dbReference type="EMBL" id="FMBA01000014">
    <property type="protein sequence ID" value="SCB99002.1"/>
    <property type="molecule type" value="Genomic_DNA"/>
</dbReference>
<keyword evidence="11" id="KW-0418">Kinase</keyword>
<keyword evidence="4" id="KW-0813">Transport</keyword>
<dbReference type="SUPFAM" id="SSF52794">
    <property type="entry name" value="PTS system IIB component-like"/>
    <property type="match status" value="1"/>
</dbReference>
<evidence type="ECO:0000256" key="2">
    <source>
        <dbReference type="ARBA" id="ARBA00004429"/>
    </source>
</evidence>
<dbReference type="Pfam" id="PF02302">
    <property type="entry name" value="PTS_IIB"/>
    <property type="match status" value="1"/>
</dbReference>